<dbReference type="AlphaFoldDB" id="K6WCF4"/>
<dbReference type="Gene3D" id="2.60.40.10">
    <property type="entry name" value="Immunoglobulins"/>
    <property type="match status" value="1"/>
</dbReference>
<dbReference type="GO" id="GO:0005975">
    <property type="term" value="P:carbohydrate metabolic process"/>
    <property type="evidence" value="ECO:0007669"/>
    <property type="project" value="UniProtKB-ARBA"/>
</dbReference>
<reference evidence="1 2" key="1">
    <citation type="submission" date="2012-08" db="EMBL/GenBank/DDBJ databases">
        <title>Whole genome shotgun sequence of Gordonia rhizosphera NBRC 16068.</title>
        <authorList>
            <person name="Takarada H."/>
            <person name="Isaki S."/>
            <person name="Hosoyama A."/>
            <person name="Tsuchikane K."/>
            <person name="Katsumata H."/>
            <person name="Baba S."/>
            <person name="Ohji S."/>
            <person name="Yamazaki S."/>
            <person name="Fujita N."/>
        </authorList>
    </citation>
    <scope>NUCLEOTIDE SEQUENCE [LARGE SCALE GENOMIC DNA]</scope>
    <source>
        <strain evidence="1 2">NBRC 16068</strain>
    </source>
</reference>
<gene>
    <name evidence="1" type="ORF">GORHZ_073_00050</name>
</gene>
<accession>K6WCF4</accession>
<dbReference type="InterPro" id="IPR013783">
    <property type="entry name" value="Ig-like_fold"/>
</dbReference>
<sequence length="1108" mass="122014">MPLGAAGAMEFAFAGLKISSDSELLLTDDFPPPGAELDLRERTNVRVDFEPLEPVRHIIVTIGFREDFDIELRAFFRDVPVCLKQISGRSGELVDVELEFDRIDRVELTGAQAAVVDLCYVPVAQDATQGWQIIPDFPYSLCLPVANPGYPCPTAPASRAAAETMALDRVRYGLRARWAGSNFSALHDQLELLVGGGPQGPQMADVSAAVKGVNLRGDPAARPLEMPRQHPLDLVMLAALHPAMAQMLGLYWIDERAEPGVAYDYLLVGDWSGLLPSDPHQLLLLIQEEGLLNVTGVIAFDLEAVRQPPLPPPADCAVYALPGAVHPDLTGAAIDAQNVAGLSWDLATTTFGVLPPGQPLMYHVWRADLGDAQPSAVPEEDAFSLVTENPVLVVEPDLEPGETPERAPDWPPFPLHAIDGGLADGWYSFRVSGVDIFGRHTMDSAPAPWRRWEPPPTPTPWYDTISPGADQVHPYAVCLLDKIPPPAPTSVEAYALDPDDPTVVRDEAHEAWLKTLSEPERSTVIGLRVRWDWTDAHMRQAPDTQEFRIYYFSLPSQPSALPDLSRAGQWDKRLSVVGWNDHVTVTMDQKGRPLRRYEVFFPTQSDSDRNGLPLTTTLAQPIVYALIGVSAADDKTHTQDVAPWSGTSEARFGNEGPVAGPVRIARVRRVPPDRPEAPADSEKVCATAADYHGDSFYTYRWKPKTNLRTHIFRALDDSVFRTDWARPRPRKVISATDKSIFPDPADEPRWTAAKRKQVAAELNKLNTFETTKAGATAAKAYYRILSNDALRVLAGLPSNEAAFSQITVAPLNPDDPATANRLGPDNPATFVVSPSLRAYIDTLPGESTNRYLYRAAYVDGANNRSELSISSPPVHLPNVVPPRTPVLTSVTSGDRKINLGWASNREADLTEYRVFRTDAEEDGRDIRLMTLVHTEPVTQTDPSTRPGEVTWSDDPVPGLVTYYYRLVAVDDAQNASPPTEPVAARAYDESPPVPPKWEEAKWIKIDESGVAWPWSQSSGQLIPGVELAWSATHVRFMCLVERRTKGQSQWSPVSNWFTSADGVEKDNVHQWSFRDYSIDVAEDYIYRLTLAGSAGTLTHTGEIEASKS</sequence>
<comment type="caution">
    <text evidence="1">The sequence shown here is derived from an EMBL/GenBank/DDBJ whole genome shotgun (WGS) entry which is preliminary data.</text>
</comment>
<dbReference type="EMBL" id="BAHC01000073">
    <property type="protein sequence ID" value="GAB89862.1"/>
    <property type="molecule type" value="Genomic_DNA"/>
</dbReference>
<keyword evidence="2" id="KW-1185">Reference proteome</keyword>
<dbReference type="STRING" id="1108045.GORHZ_073_00050"/>
<evidence type="ECO:0008006" key="3">
    <source>
        <dbReference type="Google" id="ProtNLM"/>
    </source>
</evidence>
<evidence type="ECO:0000313" key="2">
    <source>
        <dbReference type="Proteomes" id="UP000008363"/>
    </source>
</evidence>
<proteinExistence type="predicted"/>
<name>K6WCF4_9ACTN</name>
<organism evidence="1 2">
    <name type="scientific">Gordonia rhizosphera NBRC 16068</name>
    <dbReference type="NCBI Taxonomy" id="1108045"/>
    <lineage>
        <taxon>Bacteria</taxon>
        <taxon>Bacillati</taxon>
        <taxon>Actinomycetota</taxon>
        <taxon>Actinomycetes</taxon>
        <taxon>Mycobacteriales</taxon>
        <taxon>Gordoniaceae</taxon>
        <taxon>Gordonia</taxon>
    </lineage>
</organism>
<evidence type="ECO:0000313" key="1">
    <source>
        <dbReference type="EMBL" id="GAB89862.1"/>
    </source>
</evidence>
<protein>
    <recommendedName>
        <fullName evidence="3">Fibronectin type-III domain-containing protein</fullName>
    </recommendedName>
</protein>
<dbReference type="Proteomes" id="UP000008363">
    <property type="component" value="Unassembled WGS sequence"/>
</dbReference>
<dbReference type="eggNOG" id="COG4733">
    <property type="taxonomic scope" value="Bacteria"/>
</dbReference>